<organism evidence="1 2">
    <name type="scientific">Chondromyces crocatus</name>
    <dbReference type="NCBI Taxonomy" id="52"/>
    <lineage>
        <taxon>Bacteria</taxon>
        <taxon>Pseudomonadati</taxon>
        <taxon>Myxococcota</taxon>
        <taxon>Polyangia</taxon>
        <taxon>Polyangiales</taxon>
        <taxon>Polyangiaceae</taxon>
        <taxon>Chondromyces</taxon>
    </lineage>
</organism>
<reference evidence="1 2" key="1">
    <citation type="submission" date="2015-07" db="EMBL/GenBank/DDBJ databases">
        <title>Genome analysis of myxobacterium Chondromyces crocatus Cm c5 reveals a high potential for natural compound synthesis and the genetic basis for the loss of fruiting body formation.</title>
        <authorList>
            <person name="Zaburannyi N."/>
            <person name="Bunk B."/>
            <person name="Maier J."/>
            <person name="Overmann J."/>
            <person name="Mueller R."/>
        </authorList>
    </citation>
    <scope>NUCLEOTIDE SEQUENCE [LARGE SCALE GENOMIC DNA]</scope>
    <source>
        <strain evidence="1 2">Cm c5</strain>
    </source>
</reference>
<sequence length="83" mass="8626">MTTSERKLTDLQLDTRVRERLLASGAITAADIEAYTAGLADVEAQAESIPFEQPALSSGFSAPRVEAAVVSTASVVSADDGVE</sequence>
<protein>
    <recommendedName>
        <fullName evidence="3">Amidase</fullName>
    </recommendedName>
</protein>
<evidence type="ECO:0008006" key="3">
    <source>
        <dbReference type="Google" id="ProtNLM"/>
    </source>
</evidence>
<keyword evidence="2" id="KW-1185">Reference proteome</keyword>
<gene>
    <name evidence="1" type="ORF">CMC5_075990</name>
</gene>
<accession>A0A0K1ERT0</accession>
<dbReference type="Proteomes" id="UP000067626">
    <property type="component" value="Chromosome"/>
</dbReference>
<evidence type="ECO:0000313" key="1">
    <source>
        <dbReference type="EMBL" id="AKT43367.1"/>
    </source>
</evidence>
<dbReference type="RefSeq" id="WP_050434845.1">
    <property type="nucleotide sequence ID" value="NZ_CP012159.1"/>
</dbReference>
<name>A0A0K1ERT0_CHOCO</name>
<evidence type="ECO:0000313" key="2">
    <source>
        <dbReference type="Proteomes" id="UP000067626"/>
    </source>
</evidence>
<dbReference type="EMBL" id="CP012159">
    <property type="protein sequence ID" value="AKT43367.1"/>
    <property type="molecule type" value="Genomic_DNA"/>
</dbReference>
<dbReference type="OrthoDB" id="5522006at2"/>
<dbReference type="KEGG" id="ccro:CMC5_075990"/>
<dbReference type="STRING" id="52.CMC5_075990"/>
<dbReference type="AlphaFoldDB" id="A0A0K1ERT0"/>
<proteinExistence type="predicted"/>